<evidence type="ECO:0000313" key="2">
    <source>
        <dbReference type="Proteomes" id="UP000251166"/>
    </source>
</evidence>
<dbReference type="AlphaFoldDB" id="A0A2Z4YNL9"/>
<name>A0A2Z4YNL9_RHILE</name>
<dbReference type="Proteomes" id="UP000251166">
    <property type="component" value="Plasmid unnamed1"/>
</dbReference>
<accession>A0A2Z4YNL9</accession>
<dbReference type="EMBL" id="CP030761">
    <property type="protein sequence ID" value="AXA43020.1"/>
    <property type="molecule type" value="Genomic_DNA"/>
</dbReference>
<protein>
    <submittedName>
        <fullName evidence="1">Uncharacterized protein</fullName>
    </submittedName>
</protein>
<proteinExistence type="predicted"/>
<reference evidence="1 2" key="1">
    <citation type="submission" date="2018-07" db="EMBL/GenBank/DDBJ databases">
        <title>Rhizobium leguminosarum strain:ATCC 14479 Genome sequencing and assembly.</title>
        <authorList>
            <person name="Chakraborty R."/>
        </authorList>
    </citation>
    <scope>NUCLEOTIDE SEQUENCE [LARGE SCALE GENOMIC DNA]</scope>
    <source>
        <strain evidence="1 2">ATCC 14479</strain>
        <plasmid evidence="2">Plasmid unnamed1</plasmid>
    </source>
</reference>
<geneLocation type="plasmid" evidence="1 2">
    <name>unnamed1</name>
</geneLocation>
<evidence type="ECO:0000313" key="1">
    <source>
        <dbReference type="EMBL" id="AXA43020.1"/>
    </source>
</evidence>
<organism evidence="1 2">
    <name type="scientific">Rhizobium leguminosarum</name>
    <dbReference type="NCBI Taxonomy" id="384"/>
    <lineage>
        <taxon>Bacteria</taxon>
        <taxon>Pseudomonadati</taxon>
        <taxon>Pseudomonadota</taxon>
        <taxon>Alphaproteobacteria</taxon>
        <taxon>Hyphomicrobiales</taxon>
        <taxon>Rhizobiaceae</taxon>
        <taxon>Rhizobium/Agrobacterium group</taxon>
        <taxon>Rhizobium</taxon>
    </lineage>
</organism>
<keyword evidence="1" id="KW-0614">Plasmid</keyword>
<gene>
    <name evidence="1" type="ORF">DLJ82_5459</name>
</gene>
<sequence length="35" mass="4125">MRMLCEHPVLMLKLRPCDAQDNCNCQKWEGDFDAI</sequence>